<feature type="compositionally biased region" description="Basic residues" evidence="1">
    <location>
        <begin position="21"/>
        <end position="38"/>
    </location>
</feature>
<sequence>MASGTLGFRALPALPQAAHMGKNKGRSRVRVGTRRRFAGPRTPPPWNAWELAESGGAMVERSEAPSLTRKSSEGT</sequence>
<evidence type="ECO:0000313" key="2">
    <source>
        <dbReference type="EMBL" id="TKW00379.1"/>
    </source>
</evidence>
<feature type="region of interest" description="Disordered" evidence="1">
    <location>
        <begin position="17"/>
        <end position="48"/>
    </location>
</feature>
<reference evidence="2" key="1">
    <citation type="submission" date="2019-03" db="EMBL/GenBank/DDBJ databases">
        <title>WGS assembly of Setaria viridis.</title>
        <authorList>
            <person name="Huang P."/>
            <person name="Jenkins J."/>
            <person name="Grimwood J."/>
            <person name="Barry K."/>
            <person name="Healey A."/>
            <person name="Mamidi S."/>
            <person name="Sreedasyam A."/>
            <person name="Shu S."/>
            <person name="Feldman M."/>
            <person name="Wu J."/>
            <person name="Yu Y."/>
            <person name="Chen C."/>
            <person name="Johnson J."/>
            <person name="Rokhsar D."/>
            <person name="Baxter I."/>
            <person name="Schmutz J."/>
            <person name="Brutnell T."/>
            <person name="Kellogg E."/>
        </authorList>
    </citation>
    <scope>NUCLEOTIDE SEQUENCE [LARGE SCALE GENOMIC DNA]</scope>
</reference>
<organism evidence="2 3">
    <name type="scientific">Setaria viridis</name>
    <name type="common">Green bristlegrass</name>
    <name type="synonym">Setaria italica subsp. viridis</name>
    <dbReference type="NCBI Taxonomy" id="4556"/>
    <lineage>
        <taxon>Eukaryota</taxon>
        <taxon>Viridiplantae</taxon>
        <taxon>Streptophyta</taxon>
        <taxon>Embryophyta</taxon>
        <taxon>Tracheophyta</taxon>
        <taxon>Spermatophyta</taxon>
        <taxon>Magnoliopsida</taxon>
        <taxon>Liliopsida</taxon>
        <taxon>Poales</taxon>
        <taxon>Poaceae</taxon>
        <taxon>PACMAD clade</taxon>
        <taxon>Panicoideae</taxon>
        <taxon>Panicodae</taxon>
        <taxon>Paniceae</taxon>
        <taxon>Cenchrinae</taxon>
        <taxon>Setaria</taxon>
    </lineage>
</organism>
<dbReference type="EMBL" id="CM016559">
    <property type="protein sequence ID" value="TKW00379.1"/>
    <property type="molecule type" value="Genomic_DNA"/>
</dbReference>
<accession>A0A4U6TII7</accession>
<feature type="region of interest" description="Disordered" evidence="1">
    <location>
        <begin position="56"/>
        <end position="75"/>
    </location>
</feature>
<gene>
    <name evidence="2" type="ORF">SEVIR_8G105050v2</name>
</gene>
<dbReference type="Gramene" id="TKW00379">
    <property type="protein sequence ID" value="TKW00379"/>
    <property type="gene ID" value="SEVIR_8G105050v2"/>
</dbReference>
<evidence type="ECO:0000256" key="1">
    <source>
        <dbReference type="SAM" id="MobiDB-lite"/>
    </source>
</evidence>
<protein>
    <submittedName>
        <fullName evidence="2">Uncharacterized protein</fullName>
    </submittedName>
</protein>
<evidence type="ECO:0000313" key="3">
    <source>
        <dbReference type="Proteomes" id="UP000298652"/>
    </source>
</evidence>
<dbReference type="AlphaFoldDB" id="A0A4U6TII7"/>
<keyword evidence="3" id="KW-1185">Reference proteome</keyword>
<name>A0A4U6TII7_SETVI</name>
<dbReference type="Proteomes" id="UP000298652">
    <property type="component" value="Chromosome 8"/>
</dbReference>
<proteinExistence type="predicted"/>